<evidence type="ECO:0000313" key="1">
    <source>
        <dbReference type="EMBL" id="JAD22349.1"/>
    </source>
</evidence>
<protein>
    <submittedName>
        <fullName evidence="1">Uncharacterized protein</fullName>
    </submittedName>
</protein>
<accession>A0A0A8Y982</accession>
<sequence>MVNIPQFPSCQSHEKNNQCIIYSQKEYKAMN</sequence>
<reference evidence="1" key="1">
    <citation type="submission" date="2014-09" db="EMBL/GenBank/DDBJ databases">
        <authorList>
            <person name="Magalhaes I.L.F."/>
            <person name="Oliveira U."/>
            <person name="Santos F.R."/>
            <person name="Vidigal T.H.D.A."/>
            <person name="Brescovit A.D."/>
            <person name="Santos A.J."/>
        </authorList>
    </citation>
    <scope>NUCLEOTIDE SEQUENCE</scope>
    <source>
        <tissue evidence="1">Shoot tissue taken approximately 20 cm above the soil surface</tissue>
    </source>
</reference>
<dbReference type="EMBL" id="GBRH01275546">
    <property type="protein sequence ID" value="JAD22349.1"/>
    <property type="molecule type" value="Transcribed_RNA"/>
</dbReference>
<organism evidence="1">
    <name type="scientific">Arundo donax</name>
    <name type="common">Giant reed</name>
    <name type="synonym">Donax arundinaceus</name>
    <dbReference type="NCBI Taxonomy" id="35708"/>
    <lineage>
        <taxon>Eukaryota</taxon>
        <taxon>Viridiplantae</taxon>
        <taxon>Streptophyta</taxon>
        <taxon>Embryophyta</taxon>
        <taxon>Tracheophyta</taxon>
        <taxon>Spermatophyta</taxon>
        <taxon>Magnoliopsida</taxon>
        <taxon>Liliopsida</taxon>
        <taxon>Poales</taxon>
        <taxon>Poaceae</taxon>
        <taxon>PACMAD clade</taxon>
        <taxon>Arundinoideae</taxon>
        <taxon>Arundineae</taxon>
        <taxon>Arundo</taxon>
    </lineage>
</organism>
<reference evidence="1" key="2">
    <citation type="journal article" date="2015" name="Data Brief">
        <title>Shoot transcriptome of the giant reed, Arundo donax.</title>
        <authorList>
            <person name="Barrero R.A."/>
            <person name="Guerrero F.D."/>
            <person name="Moolhuijzen P."/>
            <person name="Goolsby J.A."/>
            <person name="Tidwell J."/>
            <person name="Bellgard S.E."/>
            <person name="Bellgard M.I."/>
        </authorList>
    </citation>
    <scope>NUCLEOTIDE SEQUENCE</scope>
    <source>
        <tissue evidence="1">Shoot tissue taken approximately 20 cm above the soil surface</tissue>
    </source>
</reference>
<name>A0A0A8Y982_ARUDO</name>
<dbReference type="AlphaFoldDB" id="A0A0A8Y982"/>
<proteinExistence type="predicted"/>